<protein>
    <submittedName>
        <fullName evidence="1">Uncharacterized protein</fullName>
    </submittedName>
</protein>
<comment type="caution">
    <text evidence="1">The sequence shown here is derived from an EMBL/GenBank/DDBJ whole genome shotgun (WGS) entry which is preliminary data.</text>
</comment>
<evidence type="ECO:0000313" key="1">
    <source>
        <dbReference type="EMBL" id="EFH81041.1"/>
    </source>
</evidence>
<keyword evidence="2" id="KW-1185">Reference proteome</keyword>
<dbReference type="AlphaFoldDB" id="D6U2S7"/>
<dbReference type="STRING" id="485913.Krac_1707"/>
<name>D6U2S7_KTERA</name>
<evidence type="ECO:0000313" key="2">
    <source>
        <dbReference type="Proteomes" id="UP000004508"/>
    </source>
</evidence>
<gene>
    <name evidence="1" type="ORF">Krac_1707</name>
</gene>
<accession>D6U2S7</accession>
<dbReference type="InParanoid" id="D6U2S7"/>
<reference evidence="1 2" key="1">
    <citation type="journal article" date="2011" name="Stand. Genomic Sci.">
        <title>Non-contiguous finished genome sequence and contextual data of the filamentous soil bacterium Ktedonobacter racemifer type strain (SOSP1-21).</title>
        <authorList>
            <person name="Chang Y.J."/>
            <person name="Land M."/>
            <person name="Hauser L."/>
            <person name="Chertkov O."/>
            <person name="Del Rio T.G."/>
            <person name="Nolan M."/>
            <person name="Copeland A."/>
            <person name="Tice H."/>
            <person name="Cheng J.F."/>
            <person name="Lucas S."/>
            <person name="Han C."/>
            <person name="Goodwin L."/>
            <person name="Pitluck S."/>
            <person name="Ivanova N."/>
            <person name="Ovchinikova G."/>
            <person name="Pati A."/>
            <person name="Chen A."/>
            <person name="Palaniappan K."/>
            <person name="Mavromatis K."/>
            <person name="Liolios K."/>
            <person name="Brettin T."/>
            <person name="Fiebig A."/>
            <person name="Rohde M."/>
            <person name="Abt B."/>
            <person name="Goker M."/>
            <person name="Detter J.C."/>
            <person name="Woyke T."/>
            <person name="Bristow J."/>
            <person name="Eisen J.A."/>
            <person name="Markowitz V."/>
            <person name="Hugenholtz P."/>
            <person name="Kyrpides N.C."/>
            <person name="Klenk H.P."/>
            <person name="Lapidus A."/>
        </authorList>
    </citation>
    <scope>NUCLEOTIDE SEQUENCE [LARGE SCALE GENOMIC DNA]</scope>
    <source>
        <strain evidence="2">DSM 44963</strain>
    </source>
</reference>
<proteinExistence type="predicted"/>
<dbReference type="EMBL" id="ADVG01000004">
    <property type="protein sequence ID" value="EFH81041.1"/>
    <property type="molecule type" value="Genomic_DNA"/>
</dbReference>
<sequence length="34" mass="4142">MEFRLTLQQYDSLADQRHLFCQRLDTLKTMVLRA</sequence>
<organism evidence="1 2">
    <name type="scientific">Ktedonobacter racemifer DSM 44963</name>
    <dbReference type="NCBI Taxonomy" id="485913"/>
    <lineage>
        <taxon>Bacteria</taxon>
        <taxon>Bacillati</taxon>
        <taxon>Chloroflexota</taxon>
        <taxon>Ktedonobacteria</taxon>
        <taxon>Ktedonobacterales</taxon>
        <taxon>Ktedonobacteraceae</taxon>
        <taxon>Ktedonobacter</taxon>
    </lineage>
</organism>
<dbReference type="Proteomes" id="UP000004508">
    <property type="component" value="Unassembled WGS sequence"/>
</dbReference>